<proteinExistence type="predicted"/>
<accession>A0A8S5P5N4</accession>
<dbReference type="EMBL" id="BK015337">
    <property type="protein sequence ID" value="DAE01944.1"/>
    <property type="molecule type" value="Genomic_DNA"/>
</dbReference>
<evidence type="ECO:0000313" key="1">
    <source>
        <dbReference type="EMBL" id="DAE01944.1"/>
    </source>
</evidence>
<organism evidence="1">
    <name type="scientific">Podoviridae sp. ctQZJ2</name>
    <dbReference type="NCBI Taxonomy" id="2825248"/>
    <lineage>
        <taxon>Viruses</taxon>
        <taxon>Duplodnaviria</taxon>
        <taxon>Heunggongvirae</taxon>
        <taxon>Uroviricota</taxon>
        <taxon>Caudoviricetes</taxon>
    </lineage>
</organism>
<name>A0A8S5P5N4_9CAUD</name>
<reference evidence="1" key="1">
    <citation type="journal article" date="2021" name="Proc. Natl. Acad. Sci. U.S.A.">
        <title>A Catalog of Tens of Thousands of Viruses from Human Metagenomes Reveals Hidden Associations with Chronic Diseases.</title>
        <authorList>
            <person name="Tisza M.J."/>
            <person name="Buck C.B."/>
        </authorList>
    </citation>
    <scope>NUCLEOTIDE SEQUENCE</scope>
    <source>
        <strain evidence="1">CtQZJ2</strain>
    </source>
</reference>
<protein>
    <submittedName>
        <fullName evidence="1">SsDNA binding protein</fullName>
    </submittedName>
</protein>
<sequence>MKIVNESRDFDKVDKYLMTAGKGAVSMKDVEDGTSIPVAGYLEFVDEKDDGTESEILAIITESRGQVYSTQSKTFKRSLMEILEVMGEEPFAIKKISGITKAGRPYVDCELDTDSVKTEKPKKK</sequence>